<comment type="subcellular location">
    <subcellularLocation>
        <location evidence="1">Nucleus</location>
    </subcellularLocation>
</comment>
<dbReference type="Gene3D" id="2.20.25.80">
    <property type="entry name" value="WRKY domain"/>
    <property type="match status" value="1"/>
</dbReference>
<reference evidence="8" key="1">
    <citation type="submission" date="2022-05" db="EMBL/GenBank/DDBJ databases">
        <title>The Musa troglodytarum L. genome provides insights into the mechanism of non-climacteric behaviour and enrichment of carotenoids.</title>
        <authorList>
            <person name="Wang J."/>
        </authorList>
    </citation>
    <scope>NUCLEOTIDE SEQUENCE</scope>
    <source>
        <tissue evidence="8">Leaf</tissue>
    </source>
</reference>
<dbReference type="GO" id="GO:0003700">
    <property type="term" value="F:DNA-binding transcription factor activity"/>
    <property type="evidence" value="ECO:0007669"/>
    <property type="project" value="InterPro"/>
</dbReference>
<feature type="region of interest" description="Disordered" evidence="6">
    <location>
        <begin position="439"/>
        <end position="481"/>
    </location>
</feature>
<dbReference type="PROSITE" id="PS50811">
    <property type="entry name" value="WRKY"/>
    <property type="match status" value="1"/>
</dbReference>
<evidence type="ECO:0000256" key="5">
    <source>
        <dbReference type="ARBA" id="ARBA00023242"/>
    </source>
</evidence>
<keyword evidence="2" id="KW-0805">Transcription regulation</keyword>
<dbReference type="SUPFAM" id="SSF118290">
    <property type="entry name" value="WRKY DNA-binding domain"/>
    <property type="match status" value="1"/>
</dbReference>
<accession>A0A9E7FP99</accession>
<evidence type="ECO:0000256" key="6">
    <source>
        <dbReference type="SAM" id="MobiDB-lite"/>
    </source>
</evidence>
<dbReference type="Proteomes" id="UP001055439">
    <property type="component" value="Chromosome 4"/>
</dbReference>
<protein>
    <submittedName>
        <fullName evidence="8">Plant zinc cluster domain</fullName>
    </submittedName>
</protein>
<keyword evidence="5" id="KW-0539">Nucleus</keyword>
<dbReference type="AlphaFoldDB" id="A0A9E7FP99"/>
<evidence type="ECO:0000256" key="2">
    <source>
        <dbReference type="ARBA" id="ARBA00023015"/>
    </source>
</evidence>
<dbReference type="InterPro" id="IPR003657">
    <property type="entry name" value="WRKY_dom"/>
</dbReference>
<dbReference type="InterPro" id="IPR044810">
    <property type="entry name" value="WRKY_plant"/>
</dbReference>
<dbReference type="Pfam" id="PF10533">
    <property type="entry name" value="Plant_zn_clust"/>
    <property type="match status" value="1"/>
</dbReference>
<evidence type="ECO:0000313" key="8">
    <source>
        <dbReference type="EMBL" id="URD99560.1"/>
    </source>
</evidence>
<evidence type="ECO:0000259" key="7">
    <source>
        <dbReference type="PROSITE" id="PS50811"/>
    </source>
</evidence>
<dbReference type="InterPro" id="IPR018872">
    <property type="entry name" value="Zn-cluster-dom"/>
</dbReference>
<dbReference type="EMBL" id="CP097506">
    <property type="protein sequence ID" value="URD99560.1"/>
    <property type="molecule type" value="Genomic_DNA"/>
</dbReference>
<gene>
    <name evidence="8" type="ORF">MUK42_32098</name>
</gene>
<feature type="domain" description="WRKY" evidence="7">
    <location>
        <begin position="267"/>
        <end position="330"/>
    </location>
</feature>
<dbReference type="InterPro" id="IPR036576">
    <property type="entry name" value="WRKY_dom_sf"/>
</dbReference>
<organism evidence="8 9">
    <name type="scientific">Musa troglodytarum</name>
    <name type="common">fe'i banana</name>
    <dbReference type="NCBI Taxonomy" id="320322"/>
    <lineage>
        <taxon>Eukaryota</taxon>
        <taxon>Viridiplantae</taxon>
        <taxon>Streptophyta</taxon>
        <taxon>Embryophyta</taxon>
        <taxon>Tracheophyta</taxon>
        <taxon>Spermatophyta</taxon>
        <taxon>Magnoliopsida</taxon>
        <taxon>Liliopsida</taxon>
        <taxon>Zingiberales</taxon>
        <taxon>Musaceae</taxon>
        <taxon>Musa</taxon>
    </lineage>
</organism>
<keyword evidence="9" id="KW-1185">Reference proteome</keyword>
<evidence type="ECO:0000256" key="1">
    <source>
        <dbReference type="ARBA" id="ARBA00004123"/>
    </source>
</evidence>
<dbReference type="SMART" id="SM00774">
    <property type="entry name" value="WRKY"/>
    <property type="match status" value="1"/>
</dbReference>
<evidence type="ECO:0000313" key="9">
    <source>
        <dbReference type="Proteomes" id="UP001055439"/>
    </source>
</evidence>
<name>A0A9E7FP99_9LILI</name>
<dbReference type="Pfam" id="PF03106">
    <property type="entry name" value="WRKY"/>
    <property type="match status" value="1"/>
</dbReference>
<proteinExistence type="predicted"/>
<dbReference type="GO" id="GO:0043565">
    <property type="term" value="F:sequence-specific DNA binding"/>
    <property type="evidence" value="ECO:0007669"/>
    <property type="project" value="InterPro"/>
</dbReference>
<evidence type="ECO:0000256" key="4">
    <source>
        <dbReference type="ARBA" id="ARBA00023163"/>
    </source>
</evidence>
<dbReference type="GO" id="GO:0005634">
    <property type="term" value="C:nucleus"/>
    <property type="evidence" value="ECO:0007669"/>
    <property type="project" value="UniProtKB-SubCell"/>
</dbReference>
<sequence>MEGVEEANRAAVESCHRVLSLLSETQDRALACKDLMADTGKAVSRFDKVISMLSNGVGHARPRRLNDPQQLHFNHGIFLDSPAASRADRSPLLLQLLPGNLPQKPVNEFGSTANIPSQTLLPRMDAASWIAPQAALSNPTLTHLHFLQQQHSSQMFQLKLQSAMCGRSNSGMNLKFDNSSCTATVSSSRSFLSSLSMDGSMDGKAFNLVGGSQSSNPMNWQLHNRRRCTGGGEDGNGKCARAGRCHCSKKRKLRVKRSIKVPAISNKLADIPVDDYSWRKYGQKPIKGSPHPRGYYKCSSMRGCPARKHVERCVEDPTMLMVTYEGEHNHAKLATQVHELMIHQRITLMVGLLWGLAKKQKQQSKSDVNTQPDRSVPLSRPRVRRFHGCSTESWNLAGIVSGLRFLFHLTPDSTPPHNSSSLFSTLSILPSSFPTSLLRMHPESKAPSPKTSMAANTKRSRPSQRPEESIGGGKLDGGDRDRAGLELGIELKGETFEARTLIWNNI</sequence>
<evidence type="ECO:0000256" key="3">
    <source>
        <dbReference type="ARBA" id="ARBA00023125"/>
    </source>
</evidence>
<dbReference type="FunFam" id="2.20.25.80:FF:000004">
    <property type="entry name" value="WRKY transcription factor 65"/>
    <property type="match status" value="1"/>
</dbReference>
<dbReference type="PANTHER" id="PTHR31282">
    <property type="entry name" value="WRKY TRANSCRIPTION FACTOR 21-RELATED"/>
    <property type="match status" value="1"/>
</dbReference>
<keyword evidence="3" id="KW-0238">DNA-binding</keyword>
<dbReference type="OrthoDB" id="766144at2759"/>
<keyword evidence="4" id="KW-0804">Transcription</keyword>